<name>A0ABZ1C210_9FIRM</name>
<evidence type="ECO:0000313" key="3">
    <source>
        <dbReference type="Proteomes" id="UP001332192"/>
    </source>
</evidence>
<evidence type="ECO:0000256" key="1">
    <source>
        <dbReference type="SAM" id="SignalP"/>
    </source>
</evidence>
<keyword evidence="3" id="KW-1185">Reference proteome</keyword>
<gene>
    <name evidence="2" type="ORF">U7230_07650</name>
</gene>
<evidence type="ECO:0008006" key="4">
    <source>
        <dbReference type="Google" id="ProtNLM"/>
    </source>
</evidence>
<protein>
    <recommendedName>
        <fullName evidence="4">Peptidase MA superfamily protein</fullName>
    </recommendedName>
</protein>
<feature type="signal peptide" evidence="1">
    <location>
        <begin position="1"/>
        <end position="28"/>
    </location>
</feature>
<accession>A0ABZ1C210</accession>
<reference evidence="2 3" key="1">
    <citation type="journal article" date="2024" name="Front. Microbiol.">
        <title>Novel thermophilic genera Geochorda gen. nov. and Carboxydochorda gen. nov. from the deep terrestrial subsurface reveal the ecophysiological diversity in the class Limnochordia.</title>
        <authorList>
            <person name="Karnachuk O.V."/>
            <person name="Lukina A.P."/>
            <person name="Avakyan M.R."/>
            <person name="Kadnikov V.V."/>
            <person name="Begmatov S."/>
            <person name="Beletsky A.V."/>
            <person name="Vlasova K.G."/>
            <person name="Novikov A.A."/>
            <person name="Shcherbakova V.A."/>
            <person name="Mardanov A.V."/>
            <person name="Ravin N.V."/>
        </authorList>
    </citation>
    <scope>NUCLEOTIDE SEQUENCE [LARGE SCALE GENOMIC DNA]</scope>
    <source>
        <strain evidence="2 3">L945</strain>
    </source>
</reference>
<keyword evidence="1" id="KW-0732">Signal</keyword>
<dbReference type="EMBL" id="CP141615">
    <property type="protein sequence ID" value="WRP18855.1"/>
    <property type="molecule type" value="Genomic_DNA"/>
</dbReference>
<feature type="chain" id="PRO_5046920938" description="Peptidase MA superfamily protein" evidence="1">
    <location>
        <begin position="29"/>
        <end position="261"/>
    </location>
</feature>
<dbReference type="Proteomes" id="UP001332192">
    <property type="component" value="Chromosome"/>
</dbReference>
<sequence>MPVVGRLRSMGRNAAVTAAMLAALPSLAAAGPVPADWPRVTTEHFVVVHPPAYGADAAVIGGFAEEAWTLYRQVLGADPPAGVLIYLYDRERFPREPSTAWAEHDPPSLHMLAPSAQPPRERSWQDRLWYRKNVAHEFGHVALHTVAPRAGRMALFLFQEGIPEYLSVYRMGPQVRAKYAGYEESLRSRARAGRLAFLHFEDDYGLAAQFIWFLEETFGAGASIRVWRSAAPSWSQAIREELGVDVLELEARWVRWAASRR</sequence>
<organism evidence="2 3">
    <name type="scientific">Carboxydichorda subterranea</name>
    <dbReference type="NCBI Taxonomy" id="3109565"/>
    <lineage>
        <taxon>Bacteria</taxon>
        <taxon>Bacillati</taxon>
        <taxon>Bacillota</taxon>
        <taxon>Limnochordia</taxon>
        <taxon>Limnochordales</taxon>
        <taxon>Geochordaceae</taxon>
        <taxon>Carboxydichorda</taxon>
    </lineage>
</organism>
<proteinExistence type="predicted"/>
<evidence type="ECO:0000313" key="2">
    <source>
        <dbReference type="EMBL" id="WRP18855.1"/>
    </source>
</evidence>
<dbReference type="RefSeq" id="WP_324718125.1">
    <property type="nucleotide sequence ID" value="NZ_CP141615.1"/>
</dbReference>